<dbReference type="GO" id="GO:0003677">
    <property type="term" value="F:DNA binding"/>
    <property type="evidence" value="ECO:0007669"/>
    <property type="project" value="UniProtKB-UniRule"/>
</dbReference>
<evidence type="ECO:0000259" key="10">
    <source>
        <dbReference type="PROSITE" id="PS50071"/>
    </source>
</evidence>
<keyword evidence="4 8" id="KW-0238">DNA-binding</keyword>
<dbReference type="PROSITE" id="PS50071">
    <property type="entry name" value="HOMEOBOX_2"/>
    <property type="match status" value="1"/>
</dbReference>
<dbReference type="SUPFAM" id="SSF46689">
    <property type="entry name" value="Homeodomain-like"/>
    <property type="match status" value="1"/>
</dbReference>
<keyword evidence="3" id="KW-0805">Transcription regulation</keyword>
<dbReference type="Pfam" id="PF05920">
    <property type="entry name" value="Homeobox_KN"/>
    <property type="match status" value="1"/>
</dbReference>
<dbReference type="InterPro" id="IPR001356">
    <property type="entry name" value="HD"/>
</dbReference>
<evidence type="ECO:0000313" key="11">
    <source>
        <dbReference type="EMBL" id="KAK4419015.1"/>
    </source>
</evidence>
<evidence type="ECO:0000256" key="9">
    <source>
        <dbReference type="SAM" id="MobiDB-lite"/>
    </source>
</evidence>
<organism evidence="11 12">
    <name type="scientific">Sesamum alatum</name>
    <dbReference type="NCBI Taxonomy" id="300844"/>
    <lineage>
        <taxon>Eukaryota</taxon>
        <taxon>Viridiplantae</taxon>
        <taxon>Streptophyta</taxon>
        <taxon>Embryophyta</taxon>
        <taxon>Tracheophyta</taxon>
        <taxon>Spermatophyta</taxon>
        <taxon>Magnoliopsida</taxon>
        <taxon>eudicotyledons</taxon>
        <taxon>Gunneridae</taxon>
        <taxon>Pentapetalae</taxon>
        <taxon>asterids</taxon>
        <taxon>lamiids</taxon>
        <taxon>Lamiales</taxon>
        <taxon>Pedaliaceae</taxon>
        <taxon>Sesamum</taxon>
    </lineage>
</organism>
<keyword evidence="7 8" id="KW-0539">Nucleus</keyword>
<gene>
    <name evidence="11" type="ORF">Salat_2314300</name>
</gene>
<dbReference type="GO" id="GO:0006355">
    <property type="term" value="P:regulation of DNA-templated transcription"/>
    <property type="evidence" value="ECO:0007669"/>
    <property type="project" value="InterPro"/>
</dbReference>
<dbReference type="PANTHER" id="PTHR11850">
    <property type="entry name" value="HOMEOBOX PROTEIN TRANSCRIPTION FACTORS"/>
    <property type="match status" value="1"/>
</dbReference>
<keyword evidence="5 8" id="KW-0371">Homeobox</keyword>
<evidence type="ECO:0000256" key="7">
    <source>
        <dbReference type="ARBA" id="ARBA00023242"/>
    </source>
</evidence>
<keyword evidence="6" id="KW-0804">Transcription</keyword>
<evidence type="ECO:0000256" key="6">
    <source>
        <dbReference type="ARBA" id="ARBA00023163"/>
    </source>
</evidence>
<dbReference type="InterPro" id="IPR009057">
    <property type="entry name" value="Homeodomain-like_sf"/>
</dbReference>
<evidence type="ECO:0000256" key="4">
    <source>
        <dbReference type="ARBA" id="ARBA00023125"/>
    </source>
</evidence>
<evidence type="ECO:0000256" key="1">
    <source>
        <dbReference type="ARBA" id="ARBA00004123"/>
    </source>
</evidence>
<feature type="domain" description="Homeobox" evidence="10">
    <location>
        <begin position="403"/>
        <end position="466"/>
    </location>
</feature>
<dbReference type="Gene3D" id="1.10.10.60">
    <property type="entry name" value="Homeodomain-like"/>
    <property type="match status" value="1"/>
</dbReference>
<dbReference type="SMART" id="SM00389">
    <property type="entry name" value="HOX"/>
    <property type="match status" value="1"/>
</dbReference>
<evidence type="ECO:0000313" key="12">
    <source>
        <dbReference type="Proteomes" id="UP001293254"/>
    </source>
</evidence>
<reference evidence="11" key="1">
    <citation type="submission" date="2020-06" db="EMBL/GenBank/DDBJ databases">
        <authorList>
            <person name="Li T."/>
            <person name="Hu X."/>
            <person name="Zhang T."/>
            <person name="Song X."/>
            <person name="Zhang H."/>
            <person name="Dai N."/>
            <person name="Sheng W."/>
            <person name="Hou X."/>
            <person name="Wei L."/>
        </authorList>
    </citation>
    <scope>NUCLEOTIDE SEQUENCE</scope>
    <source>
        <strain evidence="11">3651</strain>
        <tissue evidence="11">Leaf</tissue>
    </source>
</reference>
<dbReference type="Pfam" id="PF07526">
    <property type="entry name" value="POX"/>
    <property type="match status" value="1"/>
</dbReference>
<keyword evidence="12" id="KW-1185">Reference proteome</keyword>
<evidence type="ECO:0000256" key="5">
    <source>
        <dbReference type="ARBA" id="ARBA00023155"/>
    </source>
</evidence>
<dbReference type="AlphaFoldDB" id="A0AAE2CEE2"/>
<dbReference type="CDD" id="cd00086">
    <property type="entry name" value="homeodomain"/>
    <property type="match status" value="1"/>
</dbReference>
<evidence type="ECO:0000256" key="8">
    <source>
        <dbReference type="PROSITE-ProRule" id="PRU00108"/>
    </source>
</evidence>
<dbReference type="Proteomes" id="UP001293254">
    <property type="component" value="Unassembled WGS sequence"/>
</dbReference>
<comment type="subcellular location">
    <subcellularLocation>
        <location evidence="1 8">Nucleus</location>
    </subcellularLocation>
</comment>
<dbReference type="InterPro" id="IPR006563">
    <property type="entry name" value="POX_dom"/>
</dbReference>
<dbReference type="InterPro" id="IPR008422">
    <property type="entry name" value="KN_HD"/>
</dbReference>
<dbReference type="FunFam" id="1.10.10.60:FF:000117">
    <property type="entry name" value="BEL1-like homeodomain protein 9"/>
    <property type="match status" value="1"/>
</dbReference>
<proteinExistence type="inferred from homology"/>
<evidence type="ECO:0000256" key="2">
    <source>
        <dbReference type="ARBA" id="ARBA00006454"/>
    </source>
</evidence>
<dbReference type="GO" id="GO:0005634">
    <property type="term" value="C:nucleus"/>
    <property type="evidence" value="ECO:0007669"/>
    <property type="project" value="UniProtKB-SubCell"/>
</dbReference>
<feature type="compositionally biased region" description="Basic and acidic residues" evidence="9">
    <location>
        <begin position="483"/>
        <end position="495"/>
    </location>
</feature>
<protein>
    <submittedName>
        <fullName evidence="11">BEL1-like homeodomain protein 9</fullName>
    </submittedName>
</protein>
<evidence type="ECO:0000256" key="3">
    <source>
        <dbReference type="ARBA" id="ARBA00023015"/>
    </source>
</evidence>
<dbReference type="InterPro" id="IPR050224">
    <property type="entry name" value="TALE_homeobox"/>
</dbReference>
<reference evidence="11" key="2">
    <citation type="journal article" date="2024" name="Plant">
        <title>Genomic evolution and insights into agronomic trait innovations of Sesamum species.</title>
        <authorList>
            <person name="Miao H."/>
            <person name="Wang L."/>
            <person name="Qu L."/>
            <person name="Liu H."/>
            <person name="Sun Y."/>
            <person name="Le M."/>
            <person name="Wang Q."/>
            <person name="Wei S."/>
            <person name="Zheng Y."/>
            <person name="Lin W."/>
            <person name="Duan Y."/>
            <person name="Cao H."/>
            <person name="Xiong S."/>
            <person name="Wang X."/>
            <person name="Wei L."/>
            <person name="Li C."/>
            <person name="Ma Q."/>
            <person name="Ju M."/>
            <person name="Zhao R."/>
            <person name="Li G."/>
            <person name="Mu C."/>
            <person name="Tian Q."/>
            <person name="Mei H."/>
            <person name="Zhang T."/>
            <person name="Gao T."/>
            <person name="Zhang H."/>
        </authorList>
    </citation>
    <scope>NUCLEOTIDE SEQUENCE</scope>
    <source>
        <strain evidence="11">3651</strain>
    </source>
</reference>
<dbReference type="SMART" id="SM00574">
    <property type="entry name" value="POX"/>
    <property type="match status" value="1"/>
</dbReference>
<dbReference type="EMBL" id="JACGWO010000009">
    <property type="protein sequence ID" value="KAK4419015.1"/>
    <property type="molecule type" value="Genomic_DNA"/>
</dbReference>
<feature type="region of interest" description="Disordered" evidence="9">
    <location>
        <begin position="478"/>
        <end position="500"/>
    </location>
</feature>
<sequence>MAEGLESYHVPQQSRRDKLRVNNHPVTCLDNLHSCAPLVSPYDPALISSDFINSAANLHRQSFSLNAHVKEEGMNLMGFVGGMNANHHMYVDPQLGPVQLNPTSIQDISASSCVYAAAHCYREALLDQSFHENDQVVVYKPETTLPIAHQEQPNSNGAATNGQSLSLSLSSHHSCNNLPLELNLQRYDSSMFTNNNNKVSGGFLVSCNGASTSIELSKSSVPLGPFTGYASVLKGSRFLKPAQQLLEELCDVGRGIYSEKMGADSSLLDPPPMETLSRNGIADDSLNFSTDGGEQTRKKSRLLSMLDEVYKRYKQYYQQMQAAVAAFESVAGLSSAAPFANLALKAMSKHFRCLKNAITDQLQFTTKSHGKINCERDETHRLESSGKSTYGQRPFQSTGFIDQPVWRPQRGLPERAVTVLRAWLFEHFLHPYPTDTDKLLLAKQTGLSRNQVSNWFINARVRLWKPMVEEIHMLETRQGQKPLQREEEPPNRLNDHLPTSCPIECENASTSIQRIGETPLKRNREDPTETTTRGNEGLLKFSYDNLLHNPRMGVGVSHPGGNGGVSLTLGLHQNGVGLSDPYPMNAARRFGLESHGDGYVVSGFAAQNRQFGRDINMDGQLMHDFVG</sequence>
<name>A0AAE2CEE2_9LAMI</name>
<comment type="caution">
    <text evidence="11">The sequence shown here is derived from an EMBL/GenBank/DDBJ whole genome shotgun (WGS) entry which is preliminary data.</text>
</comment>
<feature type="DNA-binding region" description="Homeobox" evidence="8">
    <location>
        <begin position="405"/>
        <end position="467"/>
    </location>
</feature>
<accession>A0AAE2CEE2</accession>
<comment type="similarity">
    <text evidence="2">Belongs to the TALE/BELL homeobox family.</text>
</comment>